<dbReference type="CDD" id="cd10787">
    <property type="entry name" value="LamB_YcsF_like"/>
    <property type="match status" value="1"/>
</dbReference>
<organism evidence="1 2">
    <name type="scientific">Litorivivens lipolytica</name>
    <dbReference type="NCBI Taxonomy" id="1524264"/>
    <lineage>
        <taxon>Bacteria</taxon>
        <taxon>Pseudomonadati</taxon>
        <taxon>Pseudomonadota</taxon>
        <taxon>Gammaproteobacteria</taxon>
        <taxon>Litorivivens</taxon>
    </lineage>
</organism>
<name>A0A7W4W3Y1_9GAMM</name>
<keyword evidence="2" id="KW-1185">Reference proteome</keyword>
<accession>A0A7W4W3Y1</accession>
<sequence>MSSAIDLNCDLGEGMGSDAELLQIVSSANIACGGHAGNAQTMKEAVTAAKRWGVNIGAHPGYEDKEHFGRRPQSLSDAEIQQLLHSQIDTLREIAKAQGSALTHVRAHGALGNLTDAEPHAAGLLSAVAKQQGLALMVLGQSAAEQAARETGVPVIRQFFADRAYDRHGQLVSRSLTDSVLHEPQRIIPRLLSALDSGKVTSIEGDLIPVGFDTICVHGDTDSALALAAEIRHALEQHGVTIRPYPPMSRSTRL</sequence>
<gene>
    <name evidence="1" type="ORF">FHR99_000929</name>
</gene>
<comment type="caution">
    <text evidence="1">The sequence shown here is derived from an EMBL/GenBank/DDBJ whole genome shotgun (WGS) entry which is preliminary data.</text>
</comment>
<evidence type="ECO:0000313" key="2">
    <source>
        <dbReference type="Proteomes" id="UP000537130"/>
    </source>
</evidence>
<reference evidence="1 2" key="1">
    <citation type="submission" date="2020-08" db="EMBL/GenBank/DDBJ databases">
        <title>Genomic Encyclopedia of Type Strains, Phase III (KMG-III): the genomes of soil and plant-associated and newly described type strains.</title>
        <authorList>
            <person name="Whitman W."/>
        </authorList>
    </citation>
    <scope>NUCLEOTIDE SEQUENCE [LARGE SCALE GENOMIC DNA]</scope>
    <source>
        <strain evidence="1 2">CECT 8654</strain>
    </source>
</reference>
<dbReference type="RefSeq" id="WP_183409373.1">
    <property type="nucleotide sequence ID" value="NZ_JACHWY010000001.1"/>
</dbReference>
<dbReference type="Pfam" id="PF03746">
    <property type="entry name" value="LamB_YcsF"/>
    <property type="match status" value="1"/>
</dbReference>
<evidence type="ECO:0000313" key="1">
    <source>
        <dbReference type="EMBL" id="MBB3046693.1"/>
    </source>
</evidence>
<dbReference type="NCBIfam" id="NF003814">
    <property type="entry name" value="PRK05406.1-3"/>
    <property type="match status" value="1"/>
</dbReference>
<dbReference type="InterPro" id="IPR005501">
    <property type="entry name" value="LamB/YcsF/PxpA-like"/>
</dbReference>
<dbReference type="GO" id="GO:0005975">
    <property type="term" value="P:carbohydrate metabolic process"/>
    <property type="evidence" value="ECO:0007669"/>
    <property type="project" value="InterPro"/>
</dbReference>
<dbReference type="PANTHER" id="PTHR30292">
    <property type="entry name" value="UNCHARACTERIZED PROTEIN YBGL-RELATED"/>
    <property type="match status" value="1"/>
</dbReference>
<dbReference type="NCBIfam" id="NF003816">
    <property type="entry name" value="PRK05406.1-5"/>
    <property type="match status" value="1"/>
</dbReference>
<dbReference type="SUPFAM" id="SSF88713">
    <property type="entry name" value="Glycoside hydrolase/deacetylase"/>
    <property type="match status" value="1"/>
</dbReference>
<dbReference type="AlphaFoldDB" id="A0A7W4W3Y1"/>
<protein>
    <submittedName>
        <fullName evidence="1">UPF0271 protein</fullName>
    </submittedName>
</protein>
<dbReference type="PANTHER" id="PTHR30292:SF0">
    <property type="entry name" value="5-OXOPROLINASE SUBUNIT A"/>
    <property type="match status" value="1"/>
</dbReference>
<dbReference type="Proteomes" id="UP000537130">
    <property type="component" value="Unassembled WGS sequence"/>
</dbReference>
<proteinExistence type="predicted"/>
<dbReference type="Gene3D" id="3.20.20.370">
    <property type="entry name" value="Glycoside hydrolase/deacetylase"/>
    <property type="match status" value="1"/>
</dbReference>
<dbReference type="EMBL" id="JACHWY010000001">
    <property type="protein sequence ID" value="MBB3046693.1"/>
    <property type="molecule type" value="Genomic_DNA"/>
</dbReference>
<dbReference type="InterPro" id="IPR011330">
    <property type="entry name" value="Glyco_hydro/deAcase_b/a-brl"/>
</dbReference>